<dbReference type="InterPro" id="IPR012442">
    <property type="entry name" value="DUF1645_plant"/>
</dbReference>
<accession>A0A4S4DUF8</accession>
<protein>
    <submittedName>
        <fullName evidence="2">Uncharacterized protein</fullName>
    </submittedName>
</protein>
<feature type="compositionally biased region" description="Basic residues" evidence="1">
    <location>
        <begin position="96"/>
        <end position="117"/>
    </location>
</feature>
<evidence type="ECO:0000256" key="1">
    <source>
        <dbReference type="SAM" id="MobiDB-lite"/>
    </source>
</evidence>
<gene>
    <name evidence="2" type="ORF">TEA_016632</name>
</gene>
<dbReference type="PANTHER" id="PTHR33095:SF57">
    <property type="entry name" value="EXPRESSED PROTEIN"/>
    <property type="match status" value="1"/>
</dbReference>
<feature type="region of interest" description="Disordered" evidence="1">
    <location>
        <begin position="1"/>
        <end position="75"/>
    </location>
</feature>
<evidence type="ECO:0000313" key="3">
    <source>
        <dbReference type="Proteomes" id="UP000306102"/>
    </source>
</evidence>
<dbReference type="EMBL" id="SDRB02010376">
    <property type="protein sequence ID" value="THG06910.1"/>
    <property type="molecule type" value="Genomic_DNA"/>
</dbReference>
<dbReference type="STRING" id="542762.A0A4S4DUF8"/>
<comment type="caution">
    <text evidence="2">The sequence shown here is derived from an EMBL/GenBank/DDBJ whole genome shotgun (WGS) entry which is preliminary data.</text>
</comment>
<dbReference type="PANTHER" id="PTHR33095">
    <property type="entry name" value="OS07G0619500 PROTEIN"/>
    <property type="match status" value="1"/>
</dbReference>
<feature type="compositionally biased region" description="Basic and acidic residues" evidence="1">
    <location>
        <begin position="27"/>
        <end position="52"/>
    </location>
</feature>
<feature type="compositionally biased region" description="Polar residues" evidence="1">
    <location>
        <begin position="12"/>
        <end position="26"/>
    </location>
</feature>
<feature type="region of interest" description="Disordered" evidence="1">
    <location>
        <begin position="91"/>
        <end position="117"/>
    </location>
</feature>
<organism evidence="2 3">
    <name type="scientific">Camellia sinensis var. sinensis</name>
    <name type="common">China tea</name>
    <dbReference type="NCBI Taxonomy" id="542762"/>
    <lineage>
        <taxon>Eukaryota</taxon>
        <taxon>Viridiplantae</taxon>
        <taxon>Streptophyta</taxon>
        <taxon>Embryophyta</taxon>
        <taxon>Tracheophyta</taxon>
        <taxon>Spermatophyta</taxon>
        <taxon>Magnoliopsida</taxon>
        <taxon>eudicotyledons</taxon>
        <taxon>Gunneridae</taxon>
        <taxon>Pentapetalae</taxon>
        <taxon>asterids</taxon>
        <taxon>Ericales</taxon>
        <taxon>Theaceae</taxon>
        <taxon>Camellia</taxon>
    </lineage>
</organism>
<name>A0A4S4DUF8_CAMSN</name>
<reference evidence="2 3" key="1">
    <citation type="journal article" date="2018" name="Proc. Natl. Acad. Sci. U.S.A.">
        <title>Draft genome sequence of Camellia sinensis var. sinensis provides insights into the evolution of the tea genome and tea quality.</title>
        <authorList>
            <person name="Wei C."/>
            <person name="Yang H."/>
            <person name="Wang S."/>
            <person name="Zhao J."/>
            <person name="Liu C."/>
            <person name="Gao L."/>
            <person name="Xia E."/>
            <person name="Lu Y."/>
            <person name="Tai Y."/>
            <person name="She G."/>
            <person name="Sun J."/>
            <person name="Cao H."/>
            <person name="Tong W."/>
            <person name="Gao Q."/>
            <person name="Li Y."/>
            <person name="Deng W."/>
            <person name="Jiang X."/>
            <person name="Wang W."/>
            <person name="Chen Q."/>
            <person name="Zhang S."/>
            <person name="Li H."/>
            <person name="Wu J."/>
            <person name="Wang P."/>
            <person name="Li P."/>
            <person name="Shi C."/>
            <person name="Zheng F."/>
            <person name="Jian J."/>
            <person name="Huang B."/>
            <person name="Shan D."/>
            <person name="Shi M."/>
            <person name="Fang C."/>
            <person name="Yue Y."/>
            <person name="Li F."/>
            <person name="Li D."/>
            <person name="Wei S."/>
            <person name="Han B."/>
            <person name="Jiang C."/>
            <person name="Yin Y."/>
            <person name="Xia T."/>
            <person name="Zhang Z."/>
            <person name="Bennetzen J.L."/>
            <person name="Zhao S."/>
            <person name="Wan X."/>
        </authorList>
    </citation>
    <scope>NUCLEOTIDE SEQUENCE [LARGE SCALE GENOMIC DNA]</scope>
    <source>
        <strain evidence="3">cv. Shuchazao</strain>
        <tissue evidence="2">Leaf</tissue>
    </source>
</reference>
<keyword evidence="3" id="KW-1185">Reference proteome</keyword>
<feature type="compositionally biased region" description="Low complexity" evidence="1">
    <location>
        <begin position="65"/>
        <end position="74"/>
    </location>
</feature>
<sequence>MSSADELFLNGQIRSMSPQRTTQFQWQEHEENEASHNHRIMELDDSENKEAKTPSIDTTPLGTASSSRSSSSGRNSKKWIFFKDLLYRSKSEGRGNKKSSGHRSRSLAHHLQGTRRK</sequence>
<proteinExistence type="predicted"/>
<evidence type="ECO:0000313" key="2">
    <source>
        <dbReference type="EMBL" id="THG06910.1"/>
    </source>
</evidence>
<dbReference type="Pfam" id="PF07816">
    <property type="entry name" value="DUF1645"/>
    <property type="match status" value="1"/>
</dbReference>
<feature type="compositionally biased region" description="Polar residues" evidence="1">
    <location>
        <begin position="55"/>
        <end position="64"/>
    </location>
</feature>
<dbReference type="AlphaFoldDB" id="A0A4S4DUF8"/>
<dbReference type="Proteomes" id="UP000306102">
    <property type="component" value="Unassembled WGS sequence"/>
</dbReference>